<sequence length="379" mass="42574">MNNLTVDHNNSRLSKPRKSVIGRLERSSFQAQRLSDVGIAFSQQITAKVGLKLPASQERIVEQTRWLYLRYVFVKLRQNKLPLKDLNLTKSSRSRRAAAINSAYEAQIVVSISEPPTADALTLSDQRPLFTRQSSTITTRQRTVSSANINAHDLNLLAARMSSARRQHLLTAPTNLMTDDAIGSVGPNVDYKTDSSTAQRLEQQKQKFEIKVANGIINSAATNNRKYVMDPTINNQILTVIMNMINELRESKPEFYGDTIYEVIGLDKFSSLDGLLDVQRTICQEMTRTDISWDRIAALFSLFGAMSLDCVRLGAPEHVGPILDGFIGFVERDLAYWISQQGGWESFLYKFRAGYQFGPVYKAAIVALPILLALLFVYN</sequence>
<dbReference type="AlphaFoldDB" id="A0A6G1S5D1"/>
<gene>
    <name evidence="9" type="primary">bokb</name>
    <name evidence="9" type="ORF">g.11166</name>
</gene>
<dbReference type="GO" id="GO:0001836">
    <property type="term" value="P:release of cytochrome c from mitochondria"/>
    <property type="evidence" value="ECO:0007669"/>
    <property type="project" value="TreeGrafter"/>
</dbReference>
<reference evidence="9" key="1">
    <citation type="submission" date="2018-10" db="EMBL/GenBank/DDBJ databases">
        <title>Transcriptome assembly of Aceria tosichella (Wheat curl mite) Type 2.</title>
        <authorList>
            <person name="Scully E.D."/>
            <person name="Geib S.M."/>
            <person name="Palmer N.A."/>
            <person name="Gupta A.K."/>
            <person name="Sarath G."/>
            <person name="Tatineni S."/>
        </authorList>
    </citation>
    <scope>NUCLEOTIDE SEQUENCE</scope>
    <source>
        <strain evidence="9">LincolnNE</strain>
    </source>
</reference>
<dbReference type="SUPFAM" id="SSF56854">
    <property type="entry name" value="Bcl-2 inhibitors of programmed cell death"/>
    <property type="match status" value="1"/>
</dbReference>
<dbReference type="PROSITE" id="PS01258">
    <property type="entry name" value="BH2"/>
    <property type="match status" value="1"/>
</dbReference>
<keyword evidence="4" id="KW-0053">Apoptosis</keyword>
<dbReference type="Gene3D" id="1.10.437.10">
    <property type="entry name" value="Blc2-like"/>
    <property type="match status" value="1"/>
</dbReference>
<keyword evidence="6 7" id="KW-0472">Membrane</keyword>
<dbReference type="InterPro" id="IPR002475">
    <property type="entry name" value="Bcl2-like"/>
</dbReference>
<evidence type="ECO:0000259" key="8">
    <source>
        <dbReference type="SMART" id="SM00337"/>
    </source>
</evidence>
<feature type="transmembrane region" description="Helical" evidence="7">
    <location>
        <begin position="360"/>
        <end position="378"/>
    </location>
</feature>
<dbReference type="PROSITE" id="PS50062">
    <property type="entry name" value="BCL2_FAMILY"/>
    <property type="match status" value="1"/>
</dbReference>
<accession>A0A6G1S5D1</accession>
<proteinExistence type="inferred from homology"/>
<evidence type="ECO:0000256" key="4">
    <source>
        <dbReference type="ARBA" id="ARBA00022703"/>
    </source>
</evidence>
<evidence type="ECO:0000256" key="7">
    <source>
        <dbReference type="SAM" id="Phobius"/>
    </source>
</evidence>
<protein>
    <submittedName>
        <fullName evidence="9">Bcl-2-related ovarian killer B</fullName>
    </submittedName>
</protein>
<keyword evidence="5 7" id="KW-1133">Transmembrane helix</keyword>
<keyword evidence="3 7" id="KW-0812">Transmembrane</keyword>
<evidence type="ECO:0000256" key="3">
    <source>
        <dbReference type="ARBA" id="ARBA00022692"/>
    </source>
</evidence>
<dbReference type="InterPro" id="IPR026298">
    <property type="entry name" value="Bcl-2_fam"/>
</dbReference>
<organism evidence="9">
    <name type="scientific">Aceria tosichella</name>
    <name type="common">wheat curl mite</name>
    <dbReference type="NCBI Taxonomy" id="561515"/>
    <lineage>
        <taxon>Eukaryota</taxon>
        <taxon>Metazoa</taxon>
        <taxon>Ecdysozoa</taxon>
        <taxon>Arthropoda</taxon>
        <taxon>Chelicerata</taxon>
        <taxon>Arachnida</taxon>
        <taxon>Acari</taxon>
        <taxon>Acariformes</taxon>
        <taxon>Trombidiformes</taxon>
        <taxon>Prostigmata</taxon>
        <taxon>Eupodina</taxon>
        <taxon>Eriophyoidea</taxon>
        <taxon>Eriophyidae</taxon>
        <taxon>Eriophyinae</taxon>
        <taxon>Aceriini</taxon>
        <taxon>Aceria</taxon>
    </lineage>
</organism>
<dbReference type="SMART" id="SM00337">
    <property type="entry name" value="BCL"/>
    <property type="match status" value="1"/>
</dbReference>
<evidence type="ECO:0000256" key="1">
    <source>
        <dbReference type="ARBA" id="ARBA00004167"/>
    </source>
</evidence>
<evidence type="ECO:0000313" key="9">
    <source>
        <dbReference type="EMBL" id="MDE45569.1"/>
    </source>
</evidence>
<dbReference type="GO" id="GO:0042981">
    <property type="term" value="P:regulation of apoptotic process"/>
    <property type="evidence" value="ECO:0007669"/>
    <property type="project" value="InterPro"/>
</dbReference>
<evidence type="ECO:0000256" key="2">
    <source>
        <dbReference type="ARBA" id="ARBA00009458"/>
    </source>
</evidence>
<dbReference type="PANTHER" id="PTHR11256:SF48">
    <property type="entry name" value="BCL-2-RELATED OVARIAN KILLER PROTEIN"/>
    <property type="match status" value="1"/>
</dbReference>
<dbReference type="InterPro" id="IPR036834">
    <property type="entry name" value="Bcl-2-like_sf"/>
</dbReference>
<dbReference type="InterPro" id="IPR020726">
    <property type="entry name" value="Bcl2_BH2_motif_CS"/>
</dbReference>
<comment type="subcellular location">
    <subcellularLocation>
        <location evidence="1">Membrane</location>
        <topology evidence="1">Single-pass membrane protein</topology>
    </subcellularLocation>
</comment>
<dbReference type="GO" id="GO:0051400">
    <property type="term" value="F:BH domain binding"/>
    <property type="evidence" value="ECO:0007669"/>
    <property type="project" value="TreeGrafter"/>
</dbReference>
<comment type="similarity">
    <text evidence="2">Belongs to the Bcl-2 family.</text>
</comment>
<name>A0A6G1S5D1_9ACAR</name>
<feature type="domain" description="Bcl-2 Bcl-2 homology region 1-3" evidence="8">
    <location>
        <begin position="258"/>
        <end position="344"/>
    </location>
</feature>
<dbReference type="EMBL" id="GGYP01000798">
    <property type="protein sequence ID" value="MDE45569.1"/>
    <property type="molecule type" value="Transcribed_RNA"/>
</dbReference>
<dbReference type="GO" id="GO:0008630">
    <property type="term" value="P:intrinsic apoptotic signaling pathway in response to DNA damage"/>
    <property type="evidence" value="ECO:0007669"/>
    <property type="project" value="TreeGrafter"/>
</dbReference>
<dbReference type="Pfam" id="PF00452">
    <property type="entry name" value="Bcl-2"/>
    <property type="match status" value="1"/>
</dbReference>
<dbReference type="GO" id="GO:0097192">
    <property type="term" value="P:extrinsic apoptotic signaling pathway in absence of ligand"/>
    <property type="evidence" value="ECO:0007669"/>
    <property type="project" value="TreeGrafter"/>
</dbReference>
<evidence type="ECO:0000256" key="5">
    <source>
        <dbReference type="ARBA" id="ARBA00022989"/>
    </source>
</evidence>
<dbReference type="GO" id="GO:0005741">
    <property type="term" value="C:mitochondrial outer membrane"/>
    <property type="evidence" value="ECO:0007669"/>
    <property type="project" value="TreeGrafter"/>
</dbReference>
<dbReference type="InterPro" id="IPR046371">
    <property type="entry name" value="Bcl-2_BH1-3"/>
</dbReference>
<evidence type="ECO:0000256" key="6">
    <source>
        <dbReference type="ARBA" id="ARBA00023136"/>
    </source>
</evidence>
<dbReference type="PANTHER" id="PTHR11256">
    <property type="entry name" value="BCL-2 RELATED"/>
    <property type="match status" value="1"/>
</dbReference>